<evidence type="ECO:0000313" key="2">
    <source>
        <dbReference type="EMBL" id="PYI34796.1"/>
    </source>
</evidence>
<feature type="region of interest" description="Disordered" evidence="1">
    <location>
        <begin position="1"/>
        <end position="26"/>
    </location>
</feature>
<dbReference type="Proteomes" id="UP000248817">
    <property type="component" value="Unassembled WGS sequence"/>
</dbReference>
<feature type="compositionally biased region" description="Polar residues" evidence="1">
    <location>
        <begin position="7"/>
        <end position="22"/>
    </location>
</feature>
<feature type="region of interest" description="Disordered" evidence="1">
    <location>
        <begin position="39"/>
        <end position="62"/>
    </location>
</feature>
<evidence type="ECO:0000256" key="1">
    <source>
        <dbReference type="SAM" id="MobiDB-lite"/>
    </source>
</evidence>
<dbReference type="EMBL" id="KZ825473">
    <property type="protein sequence ID" value="PYI34796.1"/>
    <property type="molecule type" value="Genomic_DNA"/>
</dbReference>
<gene>
    <name evidence="2" type="ORF">BP00DRAFT_422721</name>
</gene>
<protein>
    <submittedName>
        <fullName evidence="2">Uncharacterized protein</fullName>
    </submittedName>
</protein>
<accession>A0A2V5JFA2</accession>
<keyword evidence="3" id="KW-1185">Reference proteome</keyword>
<evidence type="ECO:0000313" key="3">
    <source>
        <dbReference type="Proteomes" id="UP000248817"/>
    </source>
</evidence>
<feature type="compositionally biased region" description="Basic residues" evidence="1">
    <location>
        <begin position="46"/>
        <end position="56"/>
    </location>
</feature>
<name>A0A2V5JFA2_9EURO</name>
<proteinExistence type="predicted"/>
<organism evidence="2 3">
    <name type="scientific">Aspergillus indologenus CBS 114.80</name>
    <dbReference type="NCBI Taxonomy" id="1450541"/>
    <lineage>
        <taxon>Eukaryota</taxon>
        <taxon>Fungi</taxon>
        <taxon>Dikarya</taxon>
        <taxon>Ascomycota</taxon>
        <taxon>Pezizomycotina</taxon>
        <taxon>Eurotiomycetes</taxon>
        <taxon>Eurotiomycetidae</taxon>
        <taxon>Eurotiales</taxon>
        <taxon>Aspergillaceae</taxon>
        <taxon>Aspergillus</taxon>
        <taxon>Aspergillus subgen. Circumdati</taxon>
    </lineage>
</organism>
<reference evidence="2 3" key="1">
    <citation type="submission" date="2018-02" db="EMBL/GenBank/DDBJ databases">
        <title>The genomes of Aspergillus section Nigri reveals drivers in fungal speciation.</title>
        <authorList>
            <consortium name="DOE Joint Genome Institute"/>
            <person name="Vesth T.C."/>
            <person name="Nybo J."/>
            <person name="Theobald S."/>
            <person name="Brandl J."/>
            <person name="Frisvad J.C."/>
            <person name="Nielsen K.F."/>
            <person name="Lyhne E.K."/>
            <person name="Kogle M.E."/>
            <person name="Kuo A."/>
            <person name="Riley R."/>
            <person name="Clum A."/>
            <person name="Nolan M."/>
            <person name="Lipzen A."/>
            <person name="Salamov A."/>
            <person name="Henrissat B."/>
            <person name="Wiebenga A."/>
            <person name="De vries R.P."/>
            <person name="Grigoriev I.V."/>
            <person name="Mortensen U.H."/>
            <person name="Andersen M.R."/>
            <person name="Baker S.E."/>
        </authorList>
    </citation>
    <scope>NUCLEOTIDE SEQUENCE [LARGE SCALE GENOMIC DNA]</scope>
    <source>
        <strain evidence="2 3">CBS 114.80</strain>
    </source>
</reference>
<sequence length="62" mass="7216">MHKSQRTTRSYETSPQPAQNHPTKYITYRVNPSAARSYELPLSDRRSHRPATRFGRRGTGWA</sequence>
<dbReference type="AlphaFoldDB" id="A0A2V5JFA2"/>